<organism evidence="2 3">
    <name type="scientific">Catenovulum adriaticum</name>
    <dbReference type="NCBI Taxonomy" id="2984846"/>
    <lineage>
        <taxon>Bacteria</taxon>
        <taxon>Pseudomonadati</taxon>
        <taxon>Pseudomonadota</taxon>
        <taxon>Gammaproteobacteria</taxon>
        <taxon>Alteromonadales</taxon>
        <taxon>Alteromonadaceae</taxon>
        <taxon>Catenovulum</taxon>
    </lineage>
</organism>
<dbReference type="Proteomes" id="UP001163726">
    <property type="component" value="Chromosome"/>
</dbReference>
<feature type="signal peptide" evidence="1">
    <location>
        <begin position="1"/>
        <end position="25"/>
    </location>
</feature>
<name>A0ABY7APK6_9ALTE</name>
<sequence>MIFIKPSYQLFLSLGLLCISPTLLANYEQCIQADKRQTICPHVIIRSIETSNPKYKDKAICICISDFKGVFNKTENRSEQLNSKLEKTQTQYGLSQEDLLKLITGER</sequence>
<protein>
    <submittedName>
        <fullName evidence="2">Uncharacterized protein</fullName>
    </submittedName>
</protein>
<accession>A0ABY7APK6</accession>
<gene>
    <name evidence="2" type="ORF">OLW01_02280</name>
</gene>
<proteinExistence type="predicted"/>
<reference evidence="2" key="1">
    <citation type="submission" date="2022-10" db="EMBL/GenBank/DDBJ databases">
        <title>Catenovulum adriacola sp. nov. isolated in the Harbour of Susak.</title>
        <authorList>
            <person name="Schoch T."/>
            <person name="Reich S.J."/>
            <person name="Stoeferle S."/>
            <person name="Flaiz M."/>
            <person name="Kazda M."/>
            <person name="Riedel C.U."/>
            <person name="Duerre P."/>
        </authorList>
    </citation>
    <scope>NUCLEOTIDE SEQUENCE</scope>
    <source>
        <strain evidence="2">TS8</strain>
    </source>
</reference>
<keyword evidence="1" id="KW-0732">Signal</keyword>
<keyword evidence="3" id="KW-1185">Reference proteome</keyword>
<dbReference type="EMBL" id="CP109965">
    <property type="protein sequence ID" value="WAJ70662.1"/>
    <property type="molecule type" value="Genomic_DNA"/>
</dbReference>
<feature type="chain" id="PRO_5046054778" evidence="1">
    <location>
        <begin position="26"/>
        <end position="107"/>
    </location>
</feature>
<evidence type="ECO:0000313" key="3">
    <source>
        <dbReference type="Proteomes" id="UP001163726"/>
    </source>
</evidence>
<evidence type="ECO:0000313" key="2">
    <source>
        <dbReference type="EMBL" id="WAJ70662.1"/>
    </source>
</evidence>
<dbReference type="RefSeq" id="WP_268075011.1">
    <property type="nucleotide sequence ID" value="NZ_CP109965.1"/>
</dbReference>
<evidence type="ECO:0000256" key="1">
    <source>
        <dbReference type="SAM" id="SignalP"/>
    </source>
</evidence>